<dbReference type="EMBL" id="LCZJ02000018">
    <property type="protein sequence ID" value="KTD87375.1"/>
    <property type="molecule type" value="Genomic_DNA"/>
</dbReference>
<organism evidence="1 2">
    <name type="scientific">Paenibacillus etheri</name>
    <dbReference type="NCBI Taxonomy" id="1306852"/>
    <lineage>
        <taxon>Bacteria</taxon>
        <taxon>Bacillati</taxon>
        <taxon>Bacillota</taxon>
        <taxon>Bacilli</taxon>
        <taxon>Bacillales</taxon>
        <taxon>Paenibacillaceae</taxon>
        <taxon>Paenibacillus</taxon>
    </lineage>
</organism>
<comment type="caution">
    <text evidence="1">The sequence shown here is derived from an EMBL/GenBank/DDBJ whole genome shotgun (WGS) entry which is preliminary data.</text>
</comment>
<keyword evidence="2" id="KW-1185">Reference proteome</keyword>
<gene>
    <name evidence="1" type="ORF">UQ64_11170</name>
</gene>
<evidence type="ECO:0000313" key="2">
    <source>
        <dbReference type="Proteomes" id="UP000054709"/>
    </source>
</evidence>
<dbReference type="AlphaFoldDB" id="A0A0W1B1J2"/>
<protein>
    <submittedName>
        <fullName evidence="1">Uncharacterized protein</fullName>
    </submittedName>
</protein>
<dbReference type="Proteomes" id="UP000054709">
    <property type="component" value="Unassembled WGS sequence"/>
</dbReference>
<accession>A0A0W1B1J2</accession>
<sequence>MPILNEVISTFNKYLDGNVDTPVFQHFTHSVMASSESEVEVLFKMDLGFVTVAKYRPNHSNDAEIIQSLI</sequence>
<name>A0A0W1B1J2_9BACL</name>
<evidence type="ECO:0000313" key="1">
    <source>
        <dbReference type="EMBL" id="KTD87375.1"/>
    </source>
</evidence>
<reference evidence="1 2" key="1">
    <citation type="journal article" date="2015" name="Int. Biodeterior. Biodegradation">
        <title>Physiological and genetic screening methods for the isolation of methyl tert-butyl ether-degrading bacteria for bioremediation purposes.</title>
        <authorList>
            <person name="Guisado I.M."/>
            <person name="Purswani J."/>
            <person name="Gonzalez Lopez J."/>
            <person name="Pozo C."/>
        </authorList>
    </citation>
    <scope>NUCLEOTIDE SEQUENCE [LARGE SCALE GENOMIC DNA]</scope>
    <source>
        <strain evidence="1 2">SH7</strain>
    </source>
</reference>
<proteinExistence type="predicted"/>